<dbReference type="PANTHER" id="PTHR43633:SF1">
    <property type="entry name" value="ALCOHOL DEHYDROGENASE YQHD"/>
    <property type="match status" value="1"/>
</dbReference>
<accession>A0A927UCG8</accession>
<evidence type="ECO:0000259" key="3">
    <source>
        <dbReference type="Pfam" id="PF25137"/>
    </source>
</evidence>
<reference evidence="4" key="1">
    <citation type="submission" date="2019-04" db="EMBL/GenBank/DDBJ databases">
        <title>Evolution of Biomass-Degrading Anaerobic Consortia Revealed by Metagenomics.</title>
        <authorList>
            <person name="Peng X."/>
        </authorList>
    </citation>
    <scope>NUCLEOTIDE SEQUENCE</scope>
    <source>
        <strain evidence="4">SIG311</strain>
    </source>
</reference>
<dbReference type="GO" id="GO:1990362">
    <property type="term" value="F:butanol dehydrogenase (NAD+) activity"/>
    <property type="evidence" value="ECO:0007669"/>
    <property type="project" value="InterPro"/>
</dbReference>
<comment type="caution">
    <text evidence="4">The sequence shown here is derived from an EMBL/GenBank/DDBJ whole genome shotgun (WGS) entry which is preliminary data.</text>
</comment>
<name>A0A927UCG8_9FIRM</name>
<dbReference type="EMBL" id="SVER01000090">
    <property type="protein sequence ID" value="MBE5921111.1"/>
    <property type="molecule type" value="Genomic_DNA"/>
</dbReference>
<dbReference type="Gene3D" id="3.40.50.1970">
    <property type="match status" value="1"/>
</dbReference>
<protein>
    <submittedName>
        <fullName evidence="4">Iron-containing alcohol dehydrogenase</fullName>
    </submittedName>
</protein>
<dbReference type="Pfam" id="PF00465">
    <property type="entry name" value="Fe-ADH"/>
    <property type="match status" value="1"/>
</dbReference>
<dbReference type="GO" id="GO:0005829">
    <property type="term" value="C:cytosol"/>
    <property type="evidence" value="ECO:0007669"/>
    <property type="project" value="TreeGrafter"/>
</dbReference>
<dbReference type="GO" id="GO:0046872">
    <property type="term" value="F:metal ion binding"/>
    <property type="evidence" value="ECO:0007669"/>
    <property type="project" value="InterPro"/>
</dbReference>
<dbReference type="PANTHER" id="PTHR43633">
    <property type="entry name" value="ALCOHOL DEHYDROGENASE YQHD"/>
    <property type="match status" value="1"/>
</dbReference>
<evidence type="ECO:0000259" key="2">
    <source>
        <dbReference type="Pfam" id="PF00465"/>
    </source>
</evidence>
<dbReference type="AlphaFoldDB" id="A0A927UCG8"/>
<keyword evidence="1" id="KW-0560">Oxidoreductase</keyword>
<feature type="domain" description="Fe-containing alcohol dehydrogenase-like C-terminal" evidence="3">
    <location>
        <begin position="189"/>
        <end position="377"/>
    </location>
</feature>
<dbReference type="InterPro" id="IPR056798">
    <property type="entry name" value="ADH_Fe_C"/>
</dbReference>
<dbReference type="GO" id="GO:0008106">
    <property type="term" value="F:alcohol dehydrogenase (NADP+) activity"/>
    <property type="evidence" value="ECO:0007669"/>
    <property type="project" value="TreeGrafter"/>
</dbReference>
<dbReference type="Gene3D" id="1.20.1090.10">
    <property type="entry name" value="Dehydroquinate synthase-like - alpha domain"/>
    <property type="match status" value="1"/>
</dbReference>
<dbReference type="InterPro" id="IPR044731">
    <property type="entry name" value="BDH-like"/>
</dbReference>
<feature type="domain" description="Alcohol dehydrogenase iron-type/glycerol dehydrogenase GldA" evidence="2">
    <location>
        <begin position="9"/>
        <end position="177"/>
    </location>
</feature>
<proteinExistence type="predicted"/>
<sequence length="386" mass="42465">MNPFNYSYPVNVYFGEGAAKENAPAELSKVGPTVMLAYGGGSIKKNGIYEEMIKILEDAGKNIVEFTGIMSNPTYDKVQEGAKLARENKVDFILAVGGGSVIDCCKIVSAQAKLSEDIWEYEYSKGNRPTEFIPMGAVVTAFGTGAEMNNGAVITNTEKMMKSALWGAFYSFAVLDPVYTMSMPLKQVISGAFDSLSHSMETYMGSPRDTNLSDEINEANQRNIIRNIRATLKNPDNVNTRSELIWAAAMAENGILKIGKVTDFQCHMLEHQLGAYTDCNHGQGLAVLHPVLYRHYLPEATQQFARLATEVWGIDPKGKYENELAEDFISTLADFIKEIGLPTTFAEMGIDENTDFEAIAKSTIRTGGCVKKFTDAELLDVLNECK</sequence>
<evidence type="ECO:0000256" key="1">
    <source>
        <dbReference type="ARBA" id="ARBA00023002"/>
    </source>
</evidence>
<dbReference type="Pfam" id="PF25137">
    <property type="entry name" value="ADH_Fe_C"/>
    <property type="match status" value="1"/>
</dbReference>
<evidence type="ECO:0000313" key="5">
    <source>
        <dbReference type="Proteomes" id="UP000766246"/>
    </source>
</evidence>
<dbReference type="InterPro" id="IPR001670">
    <property type="entry name" value="ADH_Fe/GldA"/>
</dbReference>
<dbReference type="Proteomes" id="UP000766246">
    <property type="component" value="Unassembled WGS sequence"/>
</dbReference>
<gene>
    <name evidence="4" type="ORF">E7272_14950</name>
</gene>
<dbReference type="GO" id="GO:1990002">
    <property type="term" value="F:methylglyoxal reductase (NADPH) (acetol producing) activity"/>
    <property type="evidence" value="ECO:0007669"/>
    <property type="project" value="TreeGrafter"/>
</dbReference>
<dbReference type="SUPFAM" id="SSF56796">
    <property type="entry name" value="Dehydroquinate synthase-like"/>
    <property type="match status" value="1"/>
</dbReference>
<dbReference type="CDD" id="cd08187">
    <property type="entry name" value="BDH"/>
    <property type="match status" value="1"/>
</dbReference>
<dbReference type="FunFam" id="3.40.50.1970:FF:000003">
    <property type="entry name" value="Alcohol dehydrogenase, iron-containing"/>
    <property type="match status" value="1"/>
</dbReference>
<organism evidence="4 5">
    <name type="scientific">Pseudobutyrivibrio ruminis</name>
    <dbReference type="NCBI Taxonomy" id="46206"/>
    <lineage>
        <taxon>Bacteria</taxon>
        <taxon>Bacillati</taxon>
        <taxon>Bacillota</taxon>
        <taxon>Clostridia</taxon>
        <taxon>Lachnospirales</taxon>
        <taxon>Lachnospiraceae</taxon>
        <taxon>Pseudobutyrivibrio</taxon>
    </lineage>
</organism>
<evidence type="ECO:0000313" key="4">
    <source>
        <dbReference type="EMBL" id="MBE5921111.1"/>
    </source>
</evidence>